<keyword evidence="3 10" id="KW-0662">Pyridine nucleotide biosynthesis</keyword>
<evidence type="ECO:0000256" key="2">
    <source>
        <dbReference type="ARBA" id="ARBA00022630"/>
    </source>
</evidence>
<dbReference type="InterPro" id="IPR027545">
    <property type="entry name" value="Kynurenine_monooxygenase"/>
</dbReference>
<keyword evidence="2 10" id="KW-0285">Flavoprotein</keyword>
<dbReference type="GO" id="GO:0006569">
    <property type="term" value="P:L-tryptophan catabolic process"/>
    <property type="evidence" value="ECO:0007669"/>
    <property type="project" value="UniProtKB-UniRule"/>
</dbReference>
<dbReference type="PROSITE" id="PS51257">
    <property type="entry name" value="PROKAR_LIPOPROTEIN"/>
    <property type="match status" value="1"/>
</dbReference>
<dbReference type="STRING" id="763665.A0A2G5B7E0"/>
<organism evidence="12 13">
    <name type="scientific">Coemansia reversa (strain ATCC 12441 / NRRL 1564)</name>
    <dbReference type="NCBI Taxonomy" id="763665"/>
    <lineage>
        <taxon>Eukaryota</taxon>
        <taxon>Fungi</taxon>
        <taxon>Fungi incertae sedis</taxon>
        <taxon>Zoopagomycota</taxon>
        <taxon>Kickxellomycotina</taxon>
        <taxon>Kickxellomycetes</taxon>
        <taxon>Kickxellales</taxon>
        <taxon>Kickxellaceae</taxon>
        <taxon>Coemansia</taxon>
    </lineage>
</organism>
<comment type="pathway">
    <text evidence="10">Cofactor biosynthesis; NAD(+) biosynthesis; quinolinate from L-kynurenine: step 1/3.</text>
</comment>
<evidence type="ECO:0000259" key="11">
    <source>
        <dbReference type="Pfam" id="PF01494"/>
    </source>
</evidence>
<name>A0A2G5B7E0_COERN</name>
<keyword evidence="5 10" id="KW-0521">NADP</keyword>
<evidence type="ECO:0000256" key="6">
    <source>
        <dbReference type="ARBA" id="ARBA00023002"/>
    </source>
</evidence>
<dbReference type="PRINTS" id="PR00420">
    <property type="entry name" value="RNGMNOXGNASE"/>
</dbReference>
<dbReference type="GO" id="GO:0034354">
    <property type="term" value="P:'de novo' NAD+ biosynthetic process from L-tryptophan"/>
    <property type="evidence" value="ECO:0007669"/>
    <property type="project" value="UniProtKB-UniRule"/>
</dbReference>
<evidence type="ECO:0000256" key="4">
    <source>
        <dbReference type="ARBA" id="ARBA00022827"/>
    </source>
</evidence>
<dbReference type="HAMAP" id="MF_01971">
    <property type="entry name" value="Kynurenine_monooxygenase"/>
    <property type="match status" value="1"/>
</dbReference>
<dbReference type="Pfam" id="PF01494">
    <property type="entry name" value="FAD_binding_3"/>
    <property type="match status" value="1"/>
</dbReference>
<sequence length="487" mass="54568">MSERHVVIIGGGLVGSLTACYLAKRGWTVDLYEKRQDTRMQQHGSFGENRSINLAISERGLAALRRLDPALEAQAKALVIPMRGRMIHALDGHQSSQAYDIFGKHINSVSRSELIKLLLDEAESYPGVKLHFGYEFITADFDTGRVVLQDADHGGRNERCEQGRVIVNADLIVGADGAFSRVRQRMMAKVMMNYSQTYIEHGYCELSMEPRNGNFAISPDHLHIWPRGSFMLIALPNLDKSFTCTLFMPWQQFDSIKCDADIVALFRAHFPDALHLIGEKKLCAEFAANPKGSLMYVKCLPLTYKGRVVILGDAAHAMVPFYGQGMNCGFEDVEVLDRTMVEALQNANASSERTADLSNHLLRCALDKYSATRSVDTSAIVDLALENYIEMRAKVVDLRYLTRRFLEGLLYRMFPQHIVPLYSMISFTSIPYADVVARWNRQSMYLCRSVKAASLAAAFGIGLLSARLLGLRLPSLSEIARIVIRKD</sequence>
<comment type="catalytic activity">
    <reaction evidence="9 10">
        <text>L-kynurenine + NADPH + O2 + H(+) = 3-hydroxy-L-kynurenine + NADP(+) + H2O</text>
        <dbReference type="Rhea" id="RHEA:20545"/>
        <dbReference type="ChEBI" id="CHEBI:15377"/>
        <dbReference type="ChEBI" id="CHEBI:15378"/>
        <dbReference type="ChEBI" id="CHEBI:15379"/>
        <dbReference type="ChEBI" id="CHEBI:57783"/>
        <dbReference type="ChEBI" id="CHEBI:57959"/>
        <dbReference type="ChEBI" id="CHEBI:58125"/>
        <dbReference type="ChEBI" id="CHEBI:58349"/>
        <dbReference type="EC" id="1.14.13.9"/>
    </reaction>
</comment>
<evidence type="ECO:0000313" key="13">
    <source>
        <dbReference type="Proteomes" id="UP000242474"/>
    </source>
</evidence>
<dbReference type="GO" id="GO:0070189">
    <property type="term" value="P:kynurenine metabolic process"/>
    <property type="evidence" value="ECO:0007669"/>
    <property type="project" value="TreeGrafter"/>
</dbReference>
<feature type="domain" description="FAD-binding" evidence="11">
    <location>
        <begin position="5"/>
        <end position="348"/>
    </location>
</feature>
<keyword evidence="13" id="KW-1185">Reference proteome</keyword>
<dbReference type="GO" id="GO:0005741">
    <property type="term" value="C:mitochondrial outer membrane"/>
    <property type="evidence" value="ECO:0007669"/>
    <property type="project" value="UniProtKB-SubCell"/>
</dbReference>
<keyword evidence="8 10" id="KW-0496">Mitochondrion</keyword>
<dbReference type="InterPro" id="IPR002938">
    <property type="entry name" value="FAD-bd"/>
</dbReference>
<comment type="function">
    <text evidence="10">Catalyzes the hydroxylation of L-kynurenine (L-Kyn) to form 3-hydroxy-L-kynurenine (L-3OHKyn). Required for synthesis of quinolinic acid.</text>
</comment>
<evidence type="ECO:0000256" key="5">
    <source>
        <dbReference type="ARBA" id="ARBA00022857"/>
    </source>
</evidence>
<reference evidence="12 13" key="1">
    <citation type="journal article" date="2015" name="Genome Biol. Evol.">
        <title>Phylogenomic analyses indicate that early fungi evolved digesting cell walls of algal ancestors of land plants.</title>
        <authorList>
            <person name="Chang Y."/>
            <person name="Wang S."/>
            <person name="Sekimoto S."/>
            <person name="Aerts A.L."/>
            <person name="Choi C."/>
            <person name="Clum A."/>
            <person name="LaButti K.M."/>
            <person name="Lindquist E.A."/>
            <person name="Yee Ngan C."/>
            <person name="Ohm R.A."/>
            <person name="Salamov A.A."/>
            <person name="Grigoriev I.V."/>
            <person name="Spatafora J.W."/>
            <person name="Berbee M.L."/>
        </authorList>
    </citation>
    <scope>NUCLEOTIDE SEQUENCE [LARGE SCALE GENOMIC DNA]</scope>
    <source>
        <strain evidence="12 13">NRRL 1564</strain>
    </source>
</reference>
<dbReference type="GO" id="GO:0043420">
    <property type="term" value="P:anthranilate metabolic process"/>
    <property type="evidence" value="ECO:0007669"/>
    <property type="project" value="UniProtKB-UniRule"/>
</dbReference>
<keyword evidence="6 10" id="KW-0560">Oxidoreductase</keyword>
<evidence type="ECO:0000256" key="3">
    <source>
        <dbReference type="ARBA" id="ARBA00022642"/>
    </source>
</evidence>
<keyword evidence="10" id="KW-0472">Membrane</keyword>
<keyword evidence="10" id="KW-1000">Mitochondrion outer membrane</keyword>
<proteinExistence type="inferred from homology"/>
<dbReference type="OrthoDB" id="10053569at2759"/>
<gene>
    <name evidence="10" type="primary">BNA4</name>
    <name evidence="12" type="ORF">COEREDRAFT_82350</name>
</gene>
<dbReference type="UniPathway" id="UPA00253">
    <property type="reaction ID" value="UER00328"/>
</dbReference>
<evidence type="ECO:0000256" key="7">
    <source>
        <dbReference type="ARBA" id="ARBA00023033"/>
    </source>
</evidence>
<dbReference type="GO" id="GO:0019805">
    <property type="term" value="P:quinolinate biosynthetic process"/>
    <property type="evidence" value="ECO:0007669"/>
    <property type="project" value="UniProtKB-UniRule"/>
</dbReference>
<comment type="cofactor">
    <cofactor evidence="1 10">
        <name>FAD</name>
        <dbReference type="ChEBI" id="CHEBI:57692"/>
    </cofactor>
</comment>
<dbReference type="PANTHER" id="PTHR46028">
    <property type="entry name" value="KYNURENINE 3-MONOOXYGENASE"/>
    <property type="match status" value="1"/>
</dbReference>
<dbReference type="GO" id="GO:0004502">
    <property type="term" value="F:kynurenine 3-monooxygenase activity"/>
    <property type="evidence" value="ECO:0007669"/>
    <property type="project" value="UniProtKB-UniRule"/>
</dbReference>
<protein>
    <recommendedName>
        <fullName evidence="10">Kynurenine 3-monooxygenase</fullName>
        <ecNumber evidence="10">1.14.13.9</ecNumber>
    </recommendedName>
    <alternativeName>
        <fullName evidence="10">Biosynthesis of nicotinic acid protein 4</fullName>
    </alternativeName>
    <alternativeName>
        <fullName evidence="10">Kynurenine 3-hydroxylase</fullName>
    </alternativeName>
</protein>
<evidence type="ECO:0000313" key="12">
    <source>
        <dbReference type="EMBL" id="PIA14919.1"/>
    </source>
</evidence>
<comment type="similarity">
    <text evidence="10">Belongs to the aromatic-ring hydroxylase family. KMO subfamily.</text>
</comment>
<comment type="subcellular location">
    <subcellularLocation>
        <location evidence="10">Mitochondrion outer membrane</location>
    </subcellularLocation>
</comment>
<dbReference type="PANTHER" id="PTHR46028:SF2">
    <property type="entry name" value="KYNURENINE 3-MONOOXYGENASE"/>
    <property type="match status" value="1"/>
</dbReference>
<keyword evidence="4 10" id="KW-0274">FAD</keyword>
<accession>A0A2G5B7E0</accession>
<keyword evidence="7 10" id="KW-0503">Monooxygenase</keyword>
<evidence type="ECO:0000256" key="9">
    <source>
        <dbReference type="ARBA" id="ARBA00047818"/>
    </source>
</evidence>
<dbReference type="InterPro" id="IPR036188">
    <property type="entry name" value="FAD/NAD-bd_sf"/>
</dbReference>
<dbReference type="GO" id="GO:0071949">
    <property type="term" value="F:FAD binding"/>
    <property type="evidence" value="ECO:0007669"/>
    <property type="project" value="InterPro"/>
</dbReference>
<dbReference type="Gene3D" id="3.50.50.60">
    <property type="entry name" value="FAD/NAD(P)-binding domain"/>
    <property type="match status" value="1"/>
</dbReference>
<dbReference type="SUPFAM" id="SSF51905">
    <property type="entry name" value="FAD/NAD(P)-binding domain"/>
    <property type="match status" value="1"/>
</dbReference>
<dbReference type="FunFam" id="3.50.50.60:FF:000129">
    <property type="entry name" value="Kynurenine 3-monooxygenase"/>
    <property type="match status" value="1"/>
</dbReference>
<evidence type="ECO:0000256" key="1">
    <source>
        <dbReference type="ARBA" id="ARBA00001974"/>
    </source>
</evidence>
<evidence type="ECO:0000256" key="10">
    <source>
        <dbReference type="HAMAP-Rule" id="MF_03018"/>
    </source>
</evidence>
<dbReference type="EC" id="1.14.13.9" evidence="10"/>
<evidence type="ECO:0000256" key="8">
    <source>
        <dbReference type="ARBA" id="ARBA00023128"/>
    </source>
</evidence>
<dbReference type="EMBL" id="KZ303511">
    <property type="protein sequence ID" value="PIA14919.1"/>
    <property type="molecule type" value="Genomic_DNA"/>
</dbReference>
<dbReference type="Proteomes" id="UP000242474">
    <property type="component" value="Unassembled WGS sequence"/>
</dbReference>
<dbReference type="AlphaFoldDB" id="A0A2G5B7E0"/>